<reference evidence="1 2" key="1">
    <citation type="submission" date="2021-03" db="EMBL/GenBank/DDBJ databases">
        <title>Genomic Encyclopedia of Type Strains, Phase IV (KMG-IV): sequencing the most valuable type-strain genomes for metagenomic binning, comparative biology and taxonomic classification.</title>
        <authorList>
            <person name="Goeker M."/>
        </authorList>
    </citation>
    <scope>NUCLEOTIDE SEQUENCE [LARGE SCALE GENOMIC DNA]</scope>
    <source>
        <strain evidence="1 2">DSM 21292</strain>
    </source>
</reference>
<name>A0ABS4RX47_PAEXY</name>
<keyword evidence="2" id="KW-1185">Reference proteome</keyword>
<organism evidence="1 2">
    <name type="scientific">Paenibacillus xylanexedens</name>
    <dbReference type="NCBI Taxonomy" id="528191"/>
    <lineage>
        <taxon>Bacteria</taxon>
        <taxon>Bacillati</taxon>
        <taxon>Bacillota</taxon>
        <taxon>Bacilli</taxon>
        <taxon>Bacillales</taxon>
        <taxon>Paenibacillaceae</taxon>
        <taxon>Paenibacillus</taxon>
    </lineage>
</organism>
<gene>
    <name evidence="1" type="ORF">J2Z28_003637</name>
</gene>
<proteinExistence type="predicted"/>
<evidence type="ECO:0000313" key="1">
    <source>
        <dbReference type="EMBL" id="MBP2246986.1"/>
    </source>
</evidence>
<evidence type="ECO:0000313" key="2">
    <source>
        <dbReference type="Proteomes" id="UP000810207"/>
    </source>
</evidence>
<accession>A0ABS4RX47</accession>
<comment type="caution">
    <text evidence="1">The sequence shown here is derived from an EMBL/GenBank/DDBJ whole genome shotgun (WGS) entry which is preliminary data.</text>
</comment>
<protein>
    <submittedName>
        <fullName evidence="1">Uncharacterized protein</fullName>
    </submittedName>
</protein>
<dbReference type="Proteomes" id="UP000810207">
    <property type="component" value="Unassembled WGS sequence"/>
</dbReference>
<dbReference type="EMBL" id="JAGIKV010000013">
    <property type="protein sequence ID" value="MBP2246986.1"/>
    <property type="molecule type" value="Genomic_DNA"/>
</dbReference>
<sequence length="49" mass="5820">MIMVVQPSEAHVHVFRRLFVYQEQESADFLVKAGQLYYNKQRNYGILAM</sequence>